<reference evidence="5 6" key="1">
    <citation type="submission" date="2019-10" db="EMBL/GenBank/DDBJ databases">
        <title>Assembly and Annotation for the nematode Trichostrongylus colubriformis.</title>
        <authorList>
            <person name="Martin J."/>
        </authorList>
    </citation>
    <scope>NUCLEOTIDE SEQUENCE [LARGE SCALE GENOMIC DNA]</scope>
    <source>
        <strain evidence="5">G859</strain>
        <tissue evidence="5">Whole worm</tissue>
    </source>
</reference>
<dbReference type="SMART" id="SM01088">
    <property type="entry name" value="Col_cuticle_N"/>
    <property type="match status" value="1"/>
</dbReference>
<feature type="domain" description="Nematode cuticle collagen N-terminal" evidence="4">
    <location>
        <begin position="9"/>
        <end position="61"/>
    </location>
</feature>
<feature type="region of interest" description="Disordered" evidence="2">
    <location>
        <begin position="102"/>
        <end position="279"/>
    </location>
</feature>
<proteinExistence type="predicted"/>
<feature type="compositionally biased region" description="Low complexity" evidence="2">
    <location>
        <begin position="260"/>
        <end position="274"/>
    </location>
</feature>
<dbReference type="Proteomes" id="UP001331761">
    <property type="component" value="Unassembled WGS sequence"/>
</dbReference>
<dbReference type="PANTHER" id="PTHR24637">
    <property type="entry name" value="COLLAGEN"/>
    <property type="match status" value="1"/>
</dbReference>
<keyword evidence="6" id="KW-1185">Reference proteome</keyword>
<evidence type="ECO:0000313" key="5">
    <source>
        <dbReference type="EMBL" id="KAK5986305.1"/>
    </source>
</evidence>
<evidence type="ECO:0000313" key="6">
    <source>
        <dbReference type="Proteomes" id="UP001331761"/>
    </source>
</evidence>
<protein>
    <submittedName>
        <fullName evidence="5">DumPY: shorter than wild-type</fullName>
    </submittedName>
</protein>
<dbReference type="EMBL" id="WIXE01000744">
    <property type="protein sequence ID" value="KAK5986305.1"/>
    <property type="molecule type" value="Genomic_DNA"/>
</dbReference>
<keyword evidence="3" id="KW-0812">Transmembrane</keyword>
<keyword evidence="3" id="KW-0472">Membrane</keyword>
<sequence length="329" mass="33780">MFSNDVIHRIGILVCILSVITTFTLFLTVNSIWQRANSFKSDVMSRSHVFGTKSQVIWAEMSEMSRTLRIPRDYGREATAEQGKKGVLHKCSQCSRLHCPAGQPGNEGPPGQDGEPGAPGKSGVPGIDGEDIELDTQPDMPCRICPAGPPGSRGPQGERGRNGKQGTPGRHGDAGNPGIPGAVGTTGFPGHVGAPGSTGARGPPGDNAIAGEGIKGPRGVPGVQGAKGPPGTPGRPSNVRGAPGSTGPRGGIGQTGKFGAYGETGPAGPTGEPGLPSPYCPSDCGVSKIVSAVGMEFEQNSSPSGYAQQPETAAHKTFEEMSYRNFFVE</sequence>
<feature type="compositionally biased region" description="Gly residues" evidence="2">
    <location>
        <begin position="247"/>
        <end position="256"/>
    </location>
</feature>
<dbReference type="Pfam" id="PF01484">
    <property type="entry name" value="Col_cuticle_N"/>
    <property type="match status" value="1"/>
</dbReference>
<evidence type="ECO:0000256" key="2">
    <source>
        <dbReference type="SAM" id="MobiDB-lite"/>
    </source>
</evidence>
<dbReference type="PANTHER" id="PTHR24637:SF373">
    <property type="entry name" value="NEMATODE CUTICLE COLLAGEN N-TERMINAL DOMAIN-CONTAINING PROTEIN"/>
    <property type="match status" value="1"/>
</dbReference>
<keyword evidence="3" id="KW-1133">Transmembrane helix</keyword>
<comment type="caution">
    <text evidence="5">The sequence shown here is derived from an EMBL/GenBank/DDBJ whole genome shotgun (WGS) entry which is preliminary data.</text>
</comment>
<dbReference type="AlphaFoldDB" id="A0AAN8G8Y4"/>
<feature type="transmembrane region" description="Helical" evidence="3">
    <location>
        <begin position="6"/>
        <end position="29"/>
    </location>
</feature>
<accession>A0AAN8G8Y4</accession>
<dbReference type="Pfam" id="PF01391">
    <property type="entry name" value="Collagen"/>
    <property type="match status" value="1"/>
</dbReference>
<gene>
    <name evidence="5" type="ORF">GCK32_014298</name>
</gene>
<dbReference type="GO" id="GO:0042302">
    <property type="term" value="F:structural constituent of cuticle"/>
    <property type="evidence" value="ECO:0007669"/>
    <property type="project" value="InterPro"/>
</dbReference>
<name>A0AAN8G8Y4_TRICO</name>
<dbReference type="InterPro" id="IPR002486">
    <property type="entry name" value="Col_cuticle_N"/>
</dbReference>
<evidence type="ECO:0000259" key="4">
    <source>
        <dbReference type="SMART" id="SM01088"/>
    </source>
</evidence>
<evidence type="ECO:0000256" key="1">
    <source>
        <dbReference type="ARBA" id="ARBA00022737"/>
    </source>
</evidence>
<evidence type="ECO:0000256" key="3">
    <source>
        <dbReference type="SAM" id="Phobius"/>
    </source>
</evidence>
<dbReference type="InterPro" id="IPR008160">
    <property type="entry name" value="Collagen"/>
</dbReference>
<organism evidence="5 6">
    <name type="scientific">Trichostrongylus colubriformis</name>
    <name type="common">Black scour worm</name>
    <dbReference type="NCBI Taxonomy" id="6319"/>
    <lineage>
        <taxon>Eukaryota</taxon>
        <taxon>Metazoa</taxon>
        <taxon>Ecdysozoa</taxon>
        <taxon>Nematoda</taxon>
        <taxon>Chromadorea</taxon>
        <taxon>Rhabditida</taxon>
        <taxon>Rhabditina</taxon>
        <taxon>Rhabditomorpha</taxon>
        <taxon>Strongyloidea</taxon>
        <taxon>Trichostrongylidae</taxon>
        <taxon>Trichostrongylus</taxon>
    </lineage>
</organism>
<keyword evidence="1" id="KW-0677">Repeat</keyword>